<keyword evidence="3" id="KW-1185">Reference proteome</keyword>
<feature type="region of interest" description="Disordered" evidence="1">
    <location>
        <begin position="1"/>
        <end position="35"/>
    </location>
</feature>
<dbReference type="Proteomes" id="UP001292094">
    <property type="component" value="Unassembled WGS sequence"/>
</dbReference>
<comment type="caution">
    <text evidence="2">The sequence shown here is derived from an EMBL/GenBank/DDBJ whole genome shotgun (WGS) entry which is preliminary data.</text>
</comment>
<dbReference type="AlphaFoldDB" id="A0AAE1UA86"/>
<dbReference type="EMBL" id="JAWZYT010001293">
    <property type="protein sequence ID" value="KAK4313536.1"/>
    <property type="molecule type" value="Genomic_DNA"/>
</dbReference>
<proteinExistence type="predicted"/>
<reference evidence="2" key="1">
    <citation type="submission" date="2023-11" db="EMBL/GenBank/DDBJ databases">
        <title>Genome assemblies of two species of porcelain crab, Petrolisthes cinctipes and Petrolisthes manimaculis (Anomura: Porcellanidae).</title>
        <authorList>
            <person name="Angst P."/>
        </authorList>
    </citation>
    <scope>NUCLEOTIDE SEQUENCE</scope>
    <source>
        <strain evidence="2">PB745_02</strain>
        <tissue evidence="2">Gill</tissue>
    </source>
</reference>
<sequence length="107" mass="11745">MSLPIFLSLSPPRPARRLPTQSTHPSQHGPSHTMSLKLVQSGVTTTPPRPQFMSLPLSLSLTPSLNQSLSTFVYVRTPFTRDPVPKPVPFLLCTVYVLPPPLPLPLP</sequence>
<name>A0AAE1UA86_9EUCA</name>
<organism evidence="2 3">
    <name type="scientific">Petrolisthes manimaculis</name>
    <dbReference type="NCBI Taxonomy" id="1843537"/>
    <lineage>
        <taxon>Eukaryota</taxon>
        <taxon>Metazoa</taxon>
        <taxon>Ecdysozoa</taxon>
        <taxon>Arthropoda</taxon>
        <taxon>Crustacea</taxon>
        <taxon>Multicrustacea</taxon>
        <taxon>Malacostraca</taxon>
        <taxon>Eumalacostraca</taxon>
        <taxon>Eucarida</taxon>
        <taxon>Decapoda</taxon>
        <taxon>Pleocyemata</taxon>
        <taxon>Anomura</taxon>
        <taxon>Galatheoidea</taxon>
        <taxon>Porcellanidae</taxon>
        <taxon>Petrolisthes</taxon>
    </lineage>
</organism>
<protein>
    <submittedName>
        <fullName evidence="2">Uncharacterized protein</fullName>
    </submittedName>
</protein>
<feature type="compositionally biased region" description="Polar residues" evidence="1">
    <location>
        <begin position="20"/>
        <end position="34"/>
    </location>
</feature>
<evidence type="ECO:0000313" key="3">
    <source>
        <dbReference type="Proteomes" id="UP001292094"/>
    </source>
</evidence>
<accession>A0AAE1UA86</accession>
<evidence type="ECO:0000313" key="2">
    <source>
        <dbReference type="EMBL" id="KAK4313536.1"/>
    </source>
</evidence>
<gene>
    <name evidence="2" type="ORF">Pmani_015123</name>
</gene>
<evidence type="ECO:0000256" key="1">
    <source>
        <dbReference type="SAM" id="MobiDB-lite"/>
    </source>
</evidence>